<dbReference type="AlphaFoldDB" id="A0A3B0XN47"/>
<dbReference type="EMBL" id="UOFI01000056">
    <property type="protein sequence ID" value="VAW64582.1"/>
    <property type="molecule type" value="Genomic_DNA"/>
</dbReference>
<reference evidence="1" key="1">
    <citation type="submission" date="2018-06" db="EMBL/GenBank/DDBJ databases">
        <authorList>
            <person name="Zhirakovskaya E."/>
        </authorList>
    </citation>
    <scope>NUCLEOTIDE SEQUENCE</scope>
</reference>
<evidence type="ECO:0000313" key="1">
    <source>
        <dbReference type="EMBL" id="VAW64582.1"/>
    </source>
</evidence>
<gene>
    <name evidence="1" type="ORF">MNBD_GAMMA09-948</name>
</gene>
<accession>A0A3B0XN47</accession>
<organism evidence="1">
    <name type="scientific">hydrothermal vent metagenome</name>
    <dbReference type="NCBI Taxonomy" id="652676"/>
    <lineage>
        <taxon>unclassified sequences</taxon>
        <taxon>metagenomes</taxon>
        <taxon>ecological metagenomes</taxon>
    </lineage>
</organism>
<protein>
    <submittedName>
        <fullName evidence="1">Uncharacterized protein</fullName>
    </submittedName>
</protein>
<proteinExistence type="predicted"/>
<name>A0A3B0XN47_9ZZZZ</name>
<sequence length="278" mass="31532">MKFDGHVKLTAKAITRMKIKCPVTTGSCNAPMFKDDFRLWFGDSKQSTPTDNYTSAVFNYISNAITPDNISAVKLPDAVAFVDLNERWTHDDPKGQRYHFMRARGESNQAAYYNAINFIERHTFNWVSNARKILKFESAMYRNKDVKPLQRPGIRLNNYYVKELALALHSLQDSFSPAHTQRYTGQRRPTDQVVAGIIKSNSNVVMPIRNLYDYSAQDKNKHSSNDYSSGGPAGNWGELAVNASADLMILSIESLWKNDKGLTGWGAFKAKWLTARFN</sequence>